<feature type="region of interest" description="Disordered" evidence="1">
    <location>
        <begin position="103"/>
        <end position="131"/>
    </location>
</feature>
<evidence type="ECO:0000256" key="1">
    <source>
        <dbReference type="SAM" id="MobiDB-lite"/>
    </source>
</evidence>
<name>A0AAV7QV39_PLEWA</name>
<organism evidence="2 3">
    <name type="scientific">Pleurodeles waltl</name>
    <name type="common">Iberian ribbed newt</name>
    <dbReference type="NCBI Taxonomy" id="8319"/>
    <lineage>
        <taxon>Eukaryota</taxon>
        <taxon>Metazoa</taxon>
        <taxon>Chordata</taxon>
        <taxon>Craniata</taxon>
        <taxon>Vertebrata</taxon>
        <taxon>Euteleostomi</taxon>
        <taxon>Amphibia</taxon>
        <taxon>Batrachia</taxon>
        <taxon>Caudata</taxon>
        <taxon>Salamandroidea</taxon>
        <taxon>Salamandridae</taxon>
        <taxon>Pleurodelinae</taxon>
        <taxon>Pleurodeles</taxon>
    </lineage>
</organism>
<dbReference type="EMBL" id="JANPWB010000010">
    <property type="protein sequence ID" value="KAJ1142894.1"/>
    <property type="molecule type" value="Genomic_DNA"/>
</dbReference>
<feature type="region of interest" description="Disordered" evidence="1">
    <location>
        <begin position="24"/>
        <end position="58"/>
    </location>
</feature>
<evidence type="ECO:0000313" key="2">
    <source>
        <dbReference type="EMBL" id="KAJ1142894.1"/>
    </source>
</evidence>
<proteinExistence type="predicted"/>
<sequence>MAEVKFYPRRCGLPLCAETRRDGGLACGSGPRYRDRRRGGRRRAHVAGGPVERPGEAGAGLHLRSAGRAEVRWRPIRPRTGEPVVLLGPPRVAPVAARCAGPERLVGPPSQLGRVESREQGNSPARDGQADALTQRAPGCIDSGAVRSSGGYIVPCEYVFVCLNGEVKERLGPLVRSRRKDL</sequence>
<feature type="compositionally biased region" description="Basic residues" evidence="1">
    <location>
        <begin position="34"/>
        <end position="45"/>
    </location>
</feature>
<comment type="caution">
    <text evidence="2">The sequence shown here is derived from an EMBL/GenBank/DDBJ whole genome shotgun (WGS) entry which is preliminary data.</text>
</comment>
<keyword evidence="3" id="KW-1185">Reference proteome</keyword>
<protein>
    <submittedName>
        <fullName evidence="2">Uncharacterized protein</fullName>
    </submittedName>
</protein>
<reference evidence="2" key="1">
    <citation type="journal article" date="2022" name="bioRxiv">
        <title>Sequencing and chromosome-scale assembly of the giantPleurodeles waltlgenome.</title>
        <authorList>
            <person name="Brown T."/>
            <person name="Elewa A."/>
            <person name="Iarovenko S."/>
            <person name="Subramanian E."/>
            <person name="Araus A.J."/>
            <person name="Petzold A."/>
            <person name="Susuki M."/>
            <person name="Suzuki K.-i.T."/>
            <person name="Hayashi T."/>
            <person name="Toyoda A."/>
            <person name="Oliveira C."/>
            <person name="Osipova E."/>
            <person name="Leigh N.D."/>
            <person name="Simon A."/>
            <person name="Yun M.H."/>
        </authorList>
    </citation>
    <scope>NUCLEOTIDE SEQUENCE</scope>
    <source>
        <strain evidence="2">20211129_DDA</strain>
        <tissue evidence="2">Liver</tissue>
    </source>
</reference>
<dbReference type="Proteomes" id="UP001066276">
    <property type="component" value="Chromosome 6"/>
</dbReference>
<evidence type="ECO:0000313" key="3">
    <source>
        <dbReference type="Proteomes" id="UP001066276"/>
    </source>
</evidence>
<gene>
    <name evidence="2" type="ORF">NDU88_009206</name>
</gene>
<dbReference type="AlphaFoldDB" id="A0AAV7QV39"/>
<accession>A0AAV7QV39</accession>